<feature type="signal peptide" evidence="1">
    <location>
        <begin position="1"/>
        <end position="21"/>
    </location>
</feature>
<dbReference type="Proteomes" id="UP001363035">
    <property type="component" value="Unassembled WGS sequence"/>
</dbReference>
<dbReference type="SUPFAM" id="SSF56935">
    <property type="entry name" value="Porins"/>
    <property type="match status" value="1"/>
</dbReference>
<sequence length="183" mass="20002">MKKFTLIFVFGAVCLTSHLKAQTLDLPEKHRLGLGPIAGYDFKLKGPSYGAGLMYEYKPFRSVGFTAGLSYEQTRKELTGSDFSSDDEGLLKHHLYSASLGARYYVGSFYLGGALGYAYEYGESQMDNGTIIKGGSINSLYSSLGVGYQAPLRNGDLLEMELGSFGTKNSMKLGGTVKYKFLK</sequence>
<dbReference type="RefSeq" id="WP_134776870.1">
    <property type="nucleotide sequence ID" value="NZ_JAYLLN010000030.1"/>
</dbReference>
<proteinExistence type="predicted"/>
<comment type="caution">
    <text evidence="2">The sequence shown here is derived from an EMBL/GenBank/DDBJ whole genome shotgun (WGS) entry which is preliminary data.</text>
</comment>
<keyword evidence="3" id="KW-1185">Reference proteome</keyword>
<reference evidence="2 3" key="1">
    <citation type="submission" date="2024-01" db="EMBL/GenBank/DDBJ databases">
        <title>Sphingobacterium tenebrionis sp. nov., a novel endophyte isolated from tenebrio molitor intestines.</title>
        <authorList>
            <person name="Zhang C."/>
        </authorList>
    </citation>
    <scope>NUCLEOTIDE SEQUENCE [LARGE SCALE GENOMIC DNA]</scope>
    <source>
        <strain evidence="2 3">PU5-4</strain>
    </source>
</reference>
<evidence type="ECO:0008006" key="4">
    <source>
        <dbReference type="Google" id="ProtNLM"/>
    </source>
</evidence>
<evidence type="ECO:0000256" key="1">
    <source>
        <dbReference type="SAM" id="SignalP"/>
    </source>
</evidence>
<name>A0ABU8I7Y7_9SPHI</name>
<dbReference type="EMBL" id="JAYLLN010000030">
    <property type="protein sequence ID" value="MEI5985623.1"/>
    <property type="molecule type" value="Genomic_DNA"/>
</dbReference>
<protein>
    <recommendedName>
        <fullName evidence="4">Outer membrane protein beta-barrel domain-containing protein</fullName>
    </recommendedName>
</protein>
<evidence type="ECO:0000313" key="2">
    <source>
        <dbReference type="EMBL" id="MEI5985623.1"/>
    </source>
</evidence>
<accession>A0ABU8I7Y7</accession>
<evidence type="ECO:0000313" key="3">
    <source>
        <dbReference type="Proteomes" id="UP001363035"/>
    </source>
</evidence>
<organism evidence="2 3">
    <name type="scientific">Sphingobacterium tenebrionis</name>
    <dbReference type="NCBI Taxonomy" id="3111775"/>
    <lineage>
        <taxon>Bacteria</taxon>
        <taxon>Pseudomonadati</taxon>
        <taxon>Bacteroidota</taxon>
        <taxon>Sphingobacteriia</taxon>
        <taxon>Sphingobacteriales</taxon>
        <taxon>Sphingobacteriaceae</taxon>
        <taxon>Sphingobacterium</taxon>
    </lineage>
</organism>
<feature type="chain" id="PRO_5046198317" description="Outer membrane protein beta-barrel domain-containing protein" evidence="1">
    <location>
        <begin position="22"/>
        <end position="183"/>
    </location>
</feature>
<gene>
    <name evidence="2" type="ORF">VJ786_12005</name>
</gene>
<keyword evidence="1" id="KW-0732">Signal</keyword>